<keyword evidence="1" id="KW-0732">Signal</keyword>
<feature type="chain" id="PRO_5019373711" description="Lipoprotein" evidence="1">
    <location>
        <begin position="21"/>
        <end position="146"/>
    </location>
</feature>
<keyword evidence="3" id="KW-1185">Reference proteome</keyword>
<evidence type="ECO:0008006" key="4">
    <source>
        <dbReference type="Google" id="ProtNLM"/>
    </source>
</evidence>
<reference evidence="2 3" key="1">
    <citation type="submission" date="2018-08" db="EMBL/GenBank/DDBJ databases">
        <title>A genome reference for cultivated species of the human gut microbiota.</title>
        <authorList>
            <person name="Zou Y."/>
            <person name="Xue W."/>
            <person name="Luo G."/>
        </authorList>
    </citation>
    <scope>NUCLEOTIDE SEQUENCE [LARGE SCALE GENOMIC DNA]</scope>
    <source>
        <strain evidence="2 3">AF24-2</strain>
    </source>
</reference>
<protein>
    <recommendedName>
        <fullName evidence="4">Lipoprotein</fullName>
    </recommendedName>
</protein>
<evidence type="ECO:0000313" key="2">
    <source>
        <dbReference type="EMBL" id="RGR95242.1"/>
    </source>
</evidence>
<dbReference type="RefSeq" id="WP_118484628.1">
    <property type="nucleotide sequence ID" value="NZ_CAUELD010000103.1"/>
</dbReference>
<name>A0A412GK74_9BACT</name>
<proteinExistence type="predicted"/>
<dbReference type="PROSITE" id="PS51257">
    <property type="entry name" value="PROKAR_LIPOPROTEIN"/>
    <property type="match status" value="1"/>
</dbReference>
<dbReference type="AlphaFoldDB" id="A0A412GK74"/>
<sequence length="146" mass="16757">MKLLRVFLLLSAMMVFVACSNESEDYSYTGALPIPQNLAYELIKQQLGDKQLKEVDIYVSIDMLSAKTKVVSMGSEDIISPDCDSWLFFVDEMPLIANWGHPCKYIFVDKTGNVFAYERTMFPTEPSMEKMKLLNRADVWDGYDEK</sequence>
<organism evidence="2 3">
    <name type="scientific">Phocaeicola coprocola</name>
    <dbReference type="NCBI Taxonomy" id="310298"/>
    <lineage>
        <taxon>Bacteria</taxon>
        <taxon>Pseudomonadati</taxon>
        <taxon>Bacteroidota</taxon>
        <taxon>Bacteroidia</taxon>
        <taxon>Bacteroidales</taxon>
        <taxon>Bacteroidaceae</taxon>
        <taxon>Phocaeicola</taxon>
    </lineage>
</organism>
<evidence type="ECO:0000313" key="3">
    <source>
        <dbReference type="Proteomes" id="UP000285864"/>
    </source>
</evidence>
<feature type="signal peptide" evidence="1">
    <location>
        <begin position="1"/>
        <end position="20"/>
    </location>
</feature>
<dbReference type="Proteomes" id="UP000285864">
    <property type="component" value="Unassembled WGS sequence"/>
</dbReference>
<evidence type="ECO:0000256" key="1">
    <source>
        <dbReference type="SAM" id="SignalP"/>
    </source>
</evidence>
<comment type="caution">
    <text evidence="2">The sequence shown here is derived from an EMBL/GenBank/DDBJ whole genome shotgun (WGS) entry which is preliminary data.</text>
</comment>
<dbReference type="EMBL" id="QRUU01000038">
    <property type="protein sequence ID" value="RGR95242.1"/>
    <property type="molecule type" value="Genomic_DNA"/>
</dbReference>
<accession>A0A412GK74</accession>
<gene>
    <name evidence="2" type="ORF">DWY20_09275</name>
</gene>